<dbReference type="Gene3D" id="1.10.1370.30">
    <property type="match status" value="1"/>
</dbReference>
<dbReference type="PANTHER" id="PTHR34217">
    <property type="entry name" value="METAL-DEPENDENT CARBOXYPEPTIDASE"/>
    <property type="match status" value="1"/>
</dbReference>
<evidence type="ECO:0000256" key="7">
    <source>
        <dbReference type="ARBA" id="ARBA00061580"/>
    </source>
</evidence>
<feature type="binding site" evidence="9">
    <location>
        <position position="300"/>
    </location>
    <ligand>
        <name>Zn(2+)</name>
        <dbReference type="ChEBI" id="CHEBI:29105"/>
        <note>catalytic</note>
    </ligand>
</feature>
<comment type="cofactor">
    <cofactor evidence="9">
        <name>Zn(2+)</name>
        <dbReference type="ChEBI" id="CHEBI:29105"/>
    </cofactor>
    <text evidence="9">Binds 1 zinc ion per subunit.</text>
</comment>
<dbReference type="OrthoDB" id="9772308at2"/>
<dbReference type="PROSITE" id="PS52034">
    <property type="entry name" value="PEPTIDASE_M32"/>
    <property type="match status" value="1"/>
</dbReference>
<dbReference type="EC" id="3.4.17.19" evidence="8"/>
<evidence type="ECO:0000256" key="1">
    <source>
        <dbReference type="ARBA" id="ARBA00022645"/>
    </source>
</evidence>
<dbReference type="PRINTS" id="PR00998">
    <property type="entry name" value="CRBOXYPTASET"/>
</dbReference>
<dbReference type="Proteomes" id="UP000007254">
    <property type="component" value="Chromosome"/>
</dbReference>
<evidence type="ECO:0000313" key="12">
    <source>
        <dbReference type="Proteomes" id="UP000007254"/>
    </source>
</evidence>
<organism evidence="11 12">
    <name type="scientific">Winmispira thermophila (strain ATCC 700085 / DSM 6578 / Z-1203)</name>
    <name type="common">Spirochaeta thermophila</name>
    <dbReference type="NCBI Taxonomy" id="869211"/>
    <lineage>
        <taxon>Bacteria</taxon>
        <taxon>Pseudomonadati</taxon>
        <taxon>Spirochaetota</taxon>
        <taxon>Spirochaetia</taxon>
        <taxon>Winmispirales</taxon>
        <taxon>Winmispiraceae</taxon>
        <taxon>Winmispira</taxon>
    </lineage>
</organism>
<dbReference type="GO" id="GO:0006508">
    <property type="term" value="P:proteolysis"/>
    <property type="evidence" value="ECO:0007669"/>
    <property type="project" value="UniProtKB-UniRule"/>
</dbReference>
<keyword evidence="5 8" id="KW-0482">Metalloprotease</keyword>
<comment type="similarity">
    <text evidence="7 8">Belongs to the peptidase M32 family.</text>
</comment>
<dbReference type="GO" id="GO:0008270">
    <property type="term" value="F:zinc ion binding"/>
    <property type="evidence" value="ECO:0007669"/>
    <property type="project" value="UniProtKB-ARBA"/>
</dbReference>
<keyword evidence="1 8" id="KW-0121">Carboxypeptidase</keyword>
<evidence type="ECO:0000313" key="11">
    <source>
        <dbReference type="EMBL" id="AEJ61922.1"/>
    </source>
</evidence>
<keyword evidence="4 8" id="KW-0378">Hydrolase</keyword>
<dbReference type="SUPFAM" id="SSF55486">
    <property type="entry name" value="Metalloproteases ('zincins'), catalytic domain"/>
    <property type="match status" value="1"/>
</dbReference>
<keyword evidence="3 8" id="KW-0479">Metal-binding</keyword>
<dbReference type="GO" id="GO:0004181">
    <property type="term" value="F:metallocarboxypeptidase activity"/>
    <property type="evidence" value="ECO:0007669"/>
    <property type="project" value="UniProtKB-UniRule"/>
</dbReference>
<evidence type="ECO:0000256" key="6">
    <source>
        <dbReference type="ARBA" id="ARBA00052755"/>
    </source>
</evidence>
<evidence type="ECO:0000256" key="4">
    <source>
        <dbReference type="ARBA" id="ARBA00022801"/>
    </source>
</evidence>
<dbReference type="EMBL" id="CP002903">
    <property type="protein sequence ID" value="AEJ61922.1"/>
    <property type="molecule type" value="Genomic_DNA"/>
</dbReference>
<dbReference type="STRING" id="869211.Spith_1662"/>
<evidence type="ECO:0000256" key="10">
    <source>
        <dbReference type="PIRSR" id="PIRSR006615-2"/>
    </source>
</evidence>
<name>G0GBB3_WINT7</name>
<evidence type="ECO:0000256" key="9">
    <source>
        <dbReference type="PIRSR" id="PIRSR006615-1"/>
    </source>
</evidence>
<dbReference type="RefSeq" id="WP_014625251.1">
    <property type="nucleotide sequence ID" value="NC_017583.1"/>
</dbReference>
<dbReference type="AlphaFoldDB" id="G0GBB3"/>
<comment type="catalytic activity">
    <reaction evidence="6 8">
        <text>Release of a C-terminal amino acid with broad specificity, except for -Pro.</text>
        <dbReference type="EC" id="3.4.17.19"/>
    </reaction>
</comment>
<evidence type="ECO:0000256" key="5">
    <source>
        <dbReference type="ARBA" id="ARBA00023049"/>
    </source>
</evidence>
<dbReference type="FunFam" id="1.10.1370.30:FF:000003">
    <property type="entry name" value="Thermostable carboxypeptidase 1"/>
    <property type="match status" value="1"/>
</dbReference>
<gene>
    <name evidence="11" type="ordered locus">Spith_1662</name>
</gene>
<sequence length="506" mass="58042">MRPDDAVRRLKDYWREVVLLSHVQALLGWDQETYMPEGAVEERAAQQALLQGLIHRRKTALEVGELLAAAGAGEERPEGAEELGEVERALVRETYREWRRATKLPEDLVRRFAETTSRAQVVWQRARAEDEFGMFAPHLEEILSLVREIADRLGYEEHPYDALLDEYEPYMKASQVRAVFDRLEGPLVQLLEAIMEAGEVDDSPLHRHFPREGQEHVGRRILTDMGFDWKRGRLDVSAHPFTTTLGEGDIRITTRYMEDFLPSSLFGSIHEGGHALYEQGIAEELAGTILADGTSLGIHESQSRFWENVVGRSRAFWEKYFPLLEETFSSLSDVDFETFYRAINKVKPSHIRVEADEVTYNLHILLRFRLELALVEGRLAVKDLPEAWREESRRLLGIVPERDAEGVLQDIHWSFGGIGYFPTYTLGNLYSAQLAHAMERDLGDLSSLIAEARFDAILAWLREKIHRHGRTYPAHELCLRATGETLNPDYFLSYLRGKYSDVYGLS</sequence>
<dbReference type="Pfam" id="PF02074">
    <property type="entry name" value="Peptidase_M32"/>
    <property type="match status" value="1"/>
</dbReference>
<feature type="binding site" evidence="9">
    <location>
        <position position="274"/>
    </location>
    <ligand>
        <name>Zn(2+)</name>
        <dbReference type="ChEBI" id="CHEBI:29105"/>
        <note>catalytic</note>
    </ligand>
</feature>
<evidence type="ECO:0000256" key="3">
    <source>
        <dbReference type="ARBA" id="ARBA00022723"/>
    </source>
</evidence>
<dbReference type="PANTHER" id="PTHR34217:SF1">
    <property type="entry name" value="CARBOXYPEPTIDASE 1"/>
    <property type="match status" value="1"/>
</dbReference>
<dbReference type="KEGG" id="stq:Spith_1662"/>
<reference evidence="11 12" key="1">
    <citation type="submission" date="2011-06" db="EMBL/GenBank/DDBJ databases">
        <title>The complete genome of Spirochaeta thermophila DSM 6578.</title>
        <authorList>
            <consortium name="US DOE Joint Genome Institute (JGI-PGF)"/>
            <person name="Lucas S."/>
            <person name="Lapidus A."/>
            <person name="Bruce D."/>
            <person name="Goodwin L."/>
            <person name="Pitluck S."/>
            <person name="Peters L."/>
            <person name="Kyrpides N."/>
            <person name="Mavromatis K."/>
            <person name="Ivanova N."/>
            <person name="Mikailova N."/>
            <person name="Pagani I."/>
            <person name="Chertkov O."/>
            <person name="Detter J.C."/>
            <person name="Tapia R."/>
            <person name="Han C."/>
            <person name="Land M."/>
            <person name="Hauser L."/>
            <person name="Markowitz V."/>
            <person name="Cheng J.-F."/>
            <person name="Hugenholtz P."/>
            <person name="Woyke T."/>
            <person name="Wu D."/>
            <person name="Spring S."/>
            <person name="Merkhoffer B."/>
            <person name="Schneider S."/>
            <person name="Klenk H.-P."/>
            <person name="Eisen J.A."/>
        </authorList>
    </citation>
    <scope>NUCLEOTIDE SEQUENCE [LARGE SCALE GENOMIC DNA]</scope>
    <source>
        <strain evidence="12">ATCC 700085 / DSM 6578 / Z-1203</strain>
    </source>
</reference>
<feature type="active site" description="Proton donor/acceptor" evidence="10">
    <location>
        <position position="271"/>
    </location>
</feature>
<dbReference type="InterPro" id="IPR001333">
    <property type="entry name" value="Peptidase_M32_Taq"/>
</dbReference>
<evidence type="ECO:0000256" key="8">
    <source>
        <dbReference type="PIRNR" id="PIRNR006615"/>
    </source>
</evidence>
<dbReference type="CDD" id="cd06460">
    <property type="entry name" value="M32_Taq"/>
    <property type="match status" value="1"/>
</dbReference>
<comment type="function">
    <text evidence="8">Broad specificity carboxypetidase that releases amino acids sequentially from the C-terminus, including neutral, aromatic, polar and basic residues.</text>
</comment>
<feature type="binding site" evidence="9">
    <location>
        <position position="270"/>
    </location>
    <ligand>
        <name>Zn(2+)</name>
        <dbReference type="ChEBI" id="CHEBI:29105"/>
        <note>catalytic</note>
    </ligand>
</feature>
<dbReference type="HOGENOM" id="CLU_032916_1_1_12"/>
<evidence type="ECO:0000256" key="2">
    <source>
        <dbReference type="ARBA" id="ARBA00022670"/>
    </source>
</evidence>
<proteinExistence type="inferred from homology"/>
<dbReference type="PIRSF" id="PIRSF006615">
    <property type="entry name" value="Zn_crbxpep_Taq"/>
    <property type="match status" value="1"/>
</dbReference>
<keyword evidence="9" id="KW-0862">Zinc</keyword>
<accession>G0GBB3</accession>
<keyword evidence="2 8" id="KW-0645">Protease</keyword>
<keyword evidence="12" id="KW-1185">Reference proteome</keyword>
<protein>
    <recommendedName>
        <fullName evidence="8">Metal-dependent carboxypeptidase</fullName>
        <ecNumber evidence="8">3.4.17.19</ecNumber>
    </recommendedName>
</protein>